<dbReference type="Proteomes" id="UP001216510">
    <property type="component" value="Chromosome"/>
</dbReference>
<evidence type="ECO:0000313" key="2">
    <source>
        <dbReference type="EMBL" id="WEF31078.1"/>
    </source>
</evidence>
<accession>A0ABY8B7V0</accession>
<gene>
    <name evidence="2" type="ORF">PX653_16565</name>
</gene>
<name>A0ABY8B7V0_9BURK</name>
<dbReference type="EMBL" id="CP119083">
    <property type="protein sequence ID" value="WEF31078.1"/>
    <property type="molecule type" value="Genomic_DNA"/>
</dbReference>
<feature type="region of interest" description="Disordered" evidence="1">
    <location>
        <begin position="50"/>
        <end position="103"/>
    </location>
</feature>
<protein>
    <submittedName>
        <fullName evidence="2">Uncharacterized protein</fullName>
    </submittedName>
</protein>
<proteinExistence type="predicted"/>
<sequence length="191" mass="19840">MTRRRRLLLAALAALHVALALLMARGGVALPASGPVVYADLVFVTPPRPRAAAGAPAPVTAPAPSRSASRAASPISRSTSPRPATASAEAPAPVPAAAAPAAEGTAPAPALDLVALRAAAGEYERQRRREPLERVQDEQRIRGKDDSDGARAIKKAGREDCVKKYSGGASLDPLRLIPLLYDTVTDTGCKW</sequence>
<keyword evidence="3" id="KW-1185">Reference proteome</keyword>
<feature type="region of interest" description="Disordered" evidence="1">
    <location>
        <begin position="124"/>
        <end position="151"/>
    </location>
</feature>
<organism evidence="2 3">
    <name type="scientific">Pseudoduganella chitinolytica</name>
    <dbReference type="NCBI Taxonomy" id="34070"/>
    <lineage>
        <taxon>Bacteria</taxon>
        <taxon>Pseudomonadati</taxon>
        <taxon>Pseudomonadota</taxon>
        <taxon>Betaproteobacteria</taxon>
        <taxon>Burkholderiales</taxon>
        <taxon>Oxalobacteraceae</taxon>
        <taxon>Telluria group</taxon>
        <taxon>Pseudoduganella</taxon>
    </lineage>
</organism>
<evidence type="ECO:0000313" key="3">
    <source>
        <dbReference type="Proteomes" id="UP001216510"/>
    </source>
</evidence>
<reference evidence="2 3" key="1">
    <citation type="submission" date="2023-02" db="EMBL/GenBank/DDBJ databases">
        <title>Gemone sequence of Telluria chitinolytica ACM 3522T.</title>
        <authorList>
            <person name="Frediansyah A."/>
            <person name="Miess H."/>
            <person name="Gross H."/>
        </authorList>
    </citation>
    <scope>NUCLEOTIDE SEQUENCE [LARGE SCALE GENOMIC DNA]</scope>
    <source>
        <strain evidence="2 3">ACM 3522</strain>
    </source>
</reference>
<dbReference type="RefSeq" id="WP_277413865.1">
    <property type="nucleotide sequence ID" value="NZ_CP119083.1"/>
</dbReference>
<evidence type="ECO:0000256" key="1">
    <source>
        <dbReference type="SAM" id="MobiDB-lite"/>
    </source>
</evidence>